<dbReference type="AlphaFoldDB" id="A0A409WWX1"/>
<keyword evidence="1" id="KW-0507">mRNA processing</keyword>
<evidence type="ECO:0000313" key="4">
    <source>
        <dbReference type="EMBL" id="PPQ83002.1"/>
    </source>
</evidence>
<dbReference type="InterPro" id="IPR001878">
    <property type="entry name" value="Znf_CCHC"/>
</dbReference>
<dbReference type="STRING" id="231916.A0A409WWX1"/>
<dbReference type="SUPFAM" id="SSF57756">
    <property type="entry name" value="Retrovirus zinc finger-like domains"/>
    <property type="match status" value="1"/>
</dbReference>
<feature type="non-terminal residue" evidence="4">
    <location>
        <position position="1"/>
    </location>
</feature>
<accession>A0A409WWX1</accession>
<keyword evidence="2" id="KW-0863">Zinc-finger</keyword>
<reference evidence="4 5" key="1">
    <citation type="journal article" date="2018" name="Evol. Lett.">
        <title>Horizontal gene cluster transfer increased hallucinogenic mushroom diversity.</title>
        <authorList>
            <person name="Reynolds H.T."/>
            <person name="Vijayakumar V."/>
            <person name="Gluck-Thaler E."/>
            <person name="Korotkin H.B."/>
            <person name="Matheny P.B."/>
            <person name="Slot J.C."/>
        </authorList>
    </citation>
    <scope>NUCLEOTIDE SEQUENCE [LARGE SCALE GENOMIC DNA]</scope>
    <source>
        <strain evidence="4 5">SRW20</strain>
    </source>
</reference>
<dbReference type="InterPro" id="IPR036875">
    <property type="entry name" value="Znf_CCHC_sf"/>
</dbReference>
<dbReference type="PROSITE" id="PS50158">
    <property type="entry name" value="ZF_CCHC"/>
    <property type="match status" value="1"/>
</dbReference>
<dbReference type="SMART" id="SM00343">
    <property type="entry name" value="ZnF_C2HC"/>
    <property type="match status" value="1"/>
</dbReference>
<dbReference type="Gene3D" id="4.10.60.10">
    <property type="entry name" value="Zinc finger, CCHC-type"/>
    <property type="match status" value="1"/>
</dbReference>
<dbReference type="GO" id="GO:0006397">
    <property type="term" value="P:mRNA processing"/>
    <property type="evidence" value="ECO:0007669"/>
    <property type="project" value="UniProtKB-KW"/>
</dbReference>
<proteinExistence type="predicted"/>
<dbReference type="GO" id="GO:0003676">
    <property type="term" value="F:nucleic acid binding"/>
    <property type="evidence" value="ECO:0007669"/>
    <property type="project" value="InterPro"/>
</dbReference>
<evidence type="ECO:0000256" key="2">
    <source>
        <dbReference type="PROSITE-ProRule" id="PRU00047"/>
    </source>
</evidence>
<keyword evidence="5" id="KW-1185">Reference proteome</keyword>
<evidence type="ECO:0000256" key="1">
    <source>
        <dbReference type="ARBA" id="ARBA00022664"/>
    </source>
</evidence>
<dbReference type="GO" id="GO:0008270">
    <property type="term" value="F:zinc ion binding"/>
    <property type="evidence" value="ECO:0007669"/>
    <property type="project" value="UniProtKB-KW"/>
</dbReference>
<name>A0A409WWX1_9AGAR</name>
<feature type="domain" description="CCHC-type" evidence="3">
    <location>
        <begin position="153"/>
        <end position="168"/>
    </location>
</feature>
<evidence type="ECO:0000313" key="5">
    <source>
        <dbReference type="Proteomes" id="UP000284706"/>
    </source>
</evidence>
<evidence type="ECO:0000259" key="3">
    <source>
        <dbReference type="PROSITE" id="PS50158"/>
    </source>
</evidence>
<dbReference type="Proteomes" id="UP000284706">
    <property type="component" value="Unassembled WGS sequence"/>
</dbReference>
<dbReference type="Pfam" id="PF00098">
    <property type="entry name" value="zf-CCHC"/>
    <property type="match status" value="1"/>
</dbReference>
<sequence>FLKAFSPLETTNQAFYELRHLRQGKASAGELNTKFDELVRTAGITINNNDAVLIDYYIQTLSPWLLDKISGLDTVPTTIKGWQKKAVEFDNSRLNAARLLGRPSAGFRPSNWWANTTGHSRPARDPNAMDVDAVSTFPKRNYERDERRAKGLCYKCGEKGHLIKDCPKWKNEPNKNSPRKMKGRELYTHIKAMMTDLSEAEKEEIYQLGEKEGF</sequence>
<gene>
    <name evidence="4" type="ORF">CVT26_011326</name>
</gene>
<keyword evidence="2" id="KW-0479">Metal-binding</keyword>
<dbReference type="InParanoid" id="A0A409WWX1"/>
<dbReference type="EMBL" id="NHYE01004671">
    <property type="protein sequence ID" value="PPQ83002.1"/>
    <property type="molecule type" value="Genomic_DNA"/>
</dbReference>
<protein>
    <recommendedName>
        <fullName evidence="3">CCHC-type domain-containing protein</fullName>
    </recommendedName>
</protein>
<keyword evidence="2" id="KW-0862">Zinc</keyword>
<comment type="caution">
    <text evidence="4">The sequence shown here is derived from an EMBL/GenBank/DDBJ whole genome shotgun (WGS) entry which is preliminary data.</text>
</comment>
<organism evidence="4 5">
    <name type="scientific">Gymnopilus dilepis</name>
    <dbReference type="NCBI Taxonomy" id="231916"/>
    <lineage>
        <taxon>Eukaryota</taxon>
        <taxon>Fungi</taxon>
        <taxon>Dikarya</taxon>
        <taxon>Basidiomycota</taxon>
        <taxon>Agaricomycotina</taxon>
        <taxon>Agaricomycetes</taxon>
        <taxon>Agaricomycetidae</taxon>
        <taxon>Agaricales</taxon>
        <taxon>Agaricineae</taxon>
        <taxon>Hymenogastraceae</taxon>
        <taxon>Gymnopilus</taxon>
    </lineage>
</organism>
<dbReference type="OrthoDB" id="3040543at2759"/>